<feature type="signal peptide" evidence="9">
    <location>
        <begin position="1"/>
        <end position="18"/>
    </location>
</feature>
<dbReference type="Gene3D" id="1.20.120.1770">
    <property type="match status" value="1"/>
</dbReference>
<feature type="transmembrane region" description="Helical" evidence="8">
    <location>
        <begin position="264"/>
        <end position="286"/>
    </location>
</feature>
<feature type="transmembrane region" description="Helical" evidence="8">
    <location>
        <begin position="292"/>
        <end position="312"/>
    </location>
</feature>
<gene>
    <name evidence="12" type="ORF">PAC_09139</name>
</gene>
<feature type="chain" id="PRO_5012159796" evidence="9">
    <location>
        <begin position="19"/>
        <end position="439"/>
    </location>
</feature>
<dbReference type="PANTHER" id="PTHR47797:SF1">
    <property type="entry name" value="CYTOCHROME B561 DOMAIN-CONTAINING PROTEIN-RELATED"/>
    <property type="match status" value="1"/>
</dbReference>
<evidence type="ECO:0000313" key="13">
    <source>
        <dbReference type="Proteomes" id="UP000184330"/>
    </source>
</evidence>
<dbReference type="PANTHER" id="PTHR47797">
    <property type="entry name" value="DEHYDROGENASE, PUTATIVE (AFU_ORTHOLOGUE AFUA_8G05805)-RELATED"/>
    <property type="match status" value="1"/>
</dbReference>
<dbReference type="CDD" id="cd09630">
    <property type="entry name" value="CDH_like_cytochrome"/>
    <property type="match status" value="1"/>
</dbReference>
<comment type="subcellular location">
    <subcellularLocation>
        <location evidence="1">Membrane</location>
    </subcellularLocation>
</comment>
<keyword evidence="3 8" id="KW-0812">Transmembrane</keyword>
<sequence length="439" mass="46138">MHFSYFFGALALASSVLAQNATYCPSGGVCYAVNVPATTASSGSGDIYFQITGPSSMSWIGLGQGSSMTGANIFMIYANAAGDNVTLSPRLGSGNTQPKSDTTAEVTLLAGSGISNNIMTANVRCSNCNSWSGGSMSLTDTASKWIYAYKSGSAVSSDDVSANLAQHSSYGDTTFNLQSAAGGSSDNPFLTSTATSTSSSGSNSDSSDSDSSGGGEPRIPANFANVRKAHAIMAPIAFVMFFPIGAMGIRVLSFPGLVWFHAGWMTFTYVIVLASMGMGVWIAVVSQQLDEVHSIIGIAVVGALLLQPISGLTHHLLYKRVGRPNAATYPHVWWGRAVITLGIINGGLGLQLSGNTVKGEIAYGVVAAVMWSLWMVVIALAFIKSKNKLEGETGEAIFMDKQRHDSTEMMRRSVSYQNGSPLNLSFPRENVAAPRPMYG</sequence>
<feature type="transmembrane region" description="Helical" evidence="8">
    <location>
        <begin position="232"/>
        <end position="252"/>
    </location>
</feature>
<dbReference type="STRING" id="576137.A0A1L7X2L6"/>
<dbReference type="AlphaFoldDB" id="A0A1L7X2L6"/>
<evidence type="ECO:0000256" key="4">
    <source>
        <dbReference type="ARBA" id="ARBA00022982"/>
    </source>
</evidence>
<protein>
    <submittedName>
        <fullName evidence="12">Related to cellobiose dehydrogenase</fullName>
    </submittedName>
</protein>
<dbReference type="SMART" id="SM00665">
    <property type="entry name" value="B561"/>
    <property type="match status" value="1"/>
</dbReference>
<dbReference type="InterPro" id="IPR006593">
    <property type="entry name" value="Cyt_b561/ferric_Rdtase_TM"/>
</dbReference>
<dbReference type="InterPro" id="IPR015920">
    <property type="entry name" value="Cellobiose_DH-like_cyt"/>
</dbReference>
<dbReference type="OrthoDB" id="19261at2759"/>
<name>A0A1L7X2L6_9HELO</name>
<feature type="region of interest" description="Disordered" evidence="7">
    <location>
        <begin position="182"/>
        <end position="218"/>
    </location>
</feature>
<evidence type="ECO:0000259" key="11">
    <source>
        <dbReference type="SMART" id="SM00665"/>
    </source>
</evidence>
<dbReference type="SUPFAM" id="SSF49344">
    <property type="entry name" value="CBD9-like"/>
    <property type="match status" value="1"/>
</dbReference>
<dbReference type="InterPro" id="IPR005018">
    <property type="entry name" value="DOMON_domain"/>
</dbReference>
<accession>A0A1L7X2L6</accession>
<feature type="transmembrane region" description="Helical" evidence="8">
    <location>
        <begin position="333"/>
        <end position="350"/>
    </location>
</feature>
<keyword evidence="6 8" id="KW-0472">Membrane</keyword>
<dbReference type="SMART" id="SM00664">
    <property type="entry name" value="DoH"/>
    <property type="match status" value="1"/>
</dbReference>
<dbReference type="Pfam" id="PF16010">
    <property type="entry name" value="CDH-cyt"/>
    <property type="match status" value="1"/>
</dbReference>
<feature type="domain" description="Cytochrome b561" evidence="11">
    <location>
        <begin position="229"/>
        <end position="350"/>
    </location>
</feature>
<evidence type="ECO:0000256" key="5">
    <source>
        <dbReference type="ARBA" id="ARBA00022989"/>
    </source>
</evidence>
<dbReference type="Proteomes" id="UP000184330">
    <property type="component" value="Unassembled WGS sequence"/>
</dbReference>
<evidence type="ECO:0000259" key="10">
    <source>
        <dbReference type="SMART" id="SM00664"/>
    </source>
</evidence>
<evidence type="ECO:0000256" key="7">
    <source>
        <dbReference type="SAM" id="MobiDB-lite"/>
    </source>
</evidence>
<dbReference type="CDD" id="cd08760">
    <property type="entry name" value="Cyt_b561_FRRS1_like"/>
    <property type="match status" value="1"/>
</dbReference>
<keyword evidence="2" id="KW-0813">Transport</keyword>
<evidence type="ECO:0000256" key="2">
    <source>
        <dbReference type="ARBA" id="ARBA00022448"/>
    </source>
</evidence>
<evidence type="ECO:0000256" key="9">
    <source>
        <dbReference type="SAM" id="SignalP"/>
    </source>
</evidence>
<dbReference type="GO" id="GO:0016020">
    <property type="term" value="C:membrane"/>
    <property type="evidence" value="ECO:0007669"/>
    <property type="project" value="UniProtKB-SubCell"/>
</dbReference>
<feature type="transmembrane region" description="Helical" evidence="8">
    <location>
        <begin position="362"/>
        <end position="383"/>
    </location>
</feature>
<organism evidence="12 13">
    <name type="scientific">Phialocephala subalpina</name>
    <dbReference type="NCBI Taxonomy" id="576137"/>
    <lineage>
        <taxon>Eukaryota</taxon>
        <taxon>Fungi</taxon>
        <taxon>Dikarya</taxon>
        <taxon>Ascomycota</taxon>
        <taxon>Pezizomycotina</taxon>
        <taxon>Leotiomycetes</taxon>
        <taxon>Helotiales</taxon>
        <taxon>Mollisiaceae</taxon>
        <taxon>Phialocephala</taxon>
        <taxon>Phialocephala fortinii species complex</taxon>
    </lineage>
</organism>
<keyword evidence="13" id="KW-1185">Reference proteome</keyword>
<reference evidence="12 13" key="1">
    <citation type="submission" date="2016-03" db="EMBL/GenBank/DDBJ databases">
        <authorList>
            <person name="Ploux O."/>
        </authorList>
    </citation>
    <scope>NUCLEOTIDE SEQUENCE [LARGE SCALE GENOMIC DNA]</scope>
    <source>
        <strain evidence="12 13">UAMH 11012</strain>
    </source>
</reference>
<evidence type="ECO:0000313" key="12">
    <source>
        <dbReference type="EMBL" id="CZR59247.1"/>
    </source>
</evidence>
<keyword evidence="4" id="KW-0249">Electron transport</keyword>
<feature type="compositionally biased region" description="Low complexity" evidence="7">
    <location>
        <begin position="191"/>
        <end position="211"/>
    </location>
</feature>
<dbReference type="Gene3D" id="2.60.40.1210">
    <property type="entry name" value="Cellobiose dehydrogenase, cytochrome domain"/>
    <property type="match status" value="1"/>
</dbReference>
<dbReference type="EMBL" id="FJOG01000013">
    <property type="protein sequence ID" value="CZR59247.1"/>
    <property type="molecule type" value="Genomic_DNA"/>
</dbReference>
<keyword evidence="5 8" id="KW-1133">Transmembrane helix</keyword>
<evidence type="ECO:0000256" key="6">
    <source>
        <dbReference type="ARBA" id="ARBA00023136"/>
    </source>
</evidence>
<evidence type="ECO:0000256" key="8">
    <source>
        <dbReference type="SAM" id="Phobius"/>
    </source>
</evidence>
<evidence type="ECO:0000256" key="3">
    <source>
        <dbReference type="ARBA" id="ARBA00022692"/>
    </source>
</evidence>
<proteinExistence type="predicted"/>
<evidence type="ECO:0000256" key="1">
    <source>
        <dbReference type="ARBA" id="ARBA00004370"/>
    </source>
</evidence>
<keyword evidence="9" id="KW-0732">Signal</keyword>
<feature type="domain" description="DOMON" evidence="10">
    <location>
        <begin position="59"/>
        <end position="150"/>
    </location>
</feature>